<organism evidence="2 3">
    <name type="scientific">Bacteroides stercorirosoris</name>
    <dbReference type="NCBI Taxonomy" id="871324"/>
    <lineage>
        <taxon>Bacteria</taxon>
        <taxon>Pseudomonadati</taxon>
        <taxon>Bacteroidota</taxon>
        <taxon>Bacteroidia</taxon>
        <taxon>Bacteroidales</taxon>
        <taxon>Bacteroidaceae</taxon>
        <taxon>Bacteroides</taxon>
    </lineage>
</organism>
<protein>
    <submittedName>
        <fullName evidence="2">Uncharacterized protein</fullName>
    </submittedName>
</protein>
<sequence length="260" mass="29551">MNRMSIKIGLFITTLCVSLNSLAQNNNEVEVNVEIELEEVYDIKEPEAIDMGGSVLWASFNLYAEKPSNVGIYCGWGDPTGNLRFQADNPNEENYIEPEACLAMYGGLEPAYNISGSDIDIVHRHLKNGWQMPSKYNFDELHDCKWELTRIEGTLGYKVTAKNGNSIFLPAWNNEMGKEYGVDVAYGCYWTSSICHIYMSSDVEGAYGAYFFNFVYTPWWLKTEDYDLETVPVNGENFLTAGDRWAQLMIRPVKPKSMSK</sequence>
<proteinExistence type="predicted"/>
<feature type="signal peptide" evidence="1">
    <location>
        <begin position="1"/>
        <end position="23"/>
    </location>
</feature>
<dbReference type="RefSeq" id="WP_025830781.1">
    <property type="nucleotide sequence ID" value="NZ_FQZN01000003.1"/>
</dbReference>
<dbReference type="Proteomes" id="UP000184192">
    <property type="component" value="Unassembled WGS sequence"/>
</dbReference>
<name>A0A1M6BK71_9BACE</name>
<keyword evidence="3" id="KW-1185">Reference proteome</keyword>
<gene>
    <name evidence="2" type="ORF">SAMN05444350_10330</name>
</gene>
<accession>A0A1M6BK71</accession>
<feature type="chain" id="PRO_5009916101" evidence="1">
    <location>
        <begin position="24"/>
        <end position="260"/>
    </location>
</feature>
<evidence type="ECO:0000313" key="3">
    <source>
        <dbReference type="Proteomes" id="UP000184192"/>
    </source>
</evidence>
<dbReference type="AlphaFoldDB" id="A0A1M6BK71"/>
<dbReference type="EMBL" id="FQZN01000003">
    <property type="protein sequence ID" value="SHI49122.1"/>
    <property type="molecule type" value="Genomic_DNA"/>
</dbReference>
<evidence type="ECO:0000313" key="2">
    <source>
        <dbReference type="EMBL" id="SHI49122.1"/>
    </source>
</evidence>
<evidence type="ECO:0000256" key="1">
    <source>
        <dbReference type="SAM" id="SignalP"/>
    </source>
</evidence>
<dbReference type="GeneID" id="92710851"/>
<keyword evidence="1" id="KW-0732">Signal</keyword>
<reference evidence="3" key="1">
    <citation type="submission" date="2016-11" db="EMBL/GenBank/DDBJ databases">
        <authorList>
            <person name="Varghese N."/>
            <person name="Submissions S."/>
        </authorList>
    </citation>
    <scope>NUCLEOTIDE SEQUENCE [LARGE SCALE GENOMIC DNA]</scope>
    <source>
        <strain evidence="3">DSM 26884</strain>
    </source>
</reference>